<evidence type="ECO:0000313" key="2">
    <source>
        <dbReference type="Proteomes" id="UP000647133"/>
    </source>
</evidence>
<dbReference type="Proteomes" id="UP000647133">
    <property type="component" value="Unassembled WGS sequence"/>
</dbReference>
<dbReference type="InterPro" id="IPR041662">
    <property type="entry name" value="SusD-like_2"/>
</dbReference>
<comment type="caution">
    <text evidence="1">The sequence shown here is derived from an EMBL/GenBank/DDBJ whole genome shotgun (WGS) entry which is preliminary data.</text>
</comment>
<dbReference type="InterPro" id="IPR011990">
    <property type="entry name" value="TPR-like_helical_dom_sf"/>
</dbReference>
<name>A0ABR9AI05_9BACT</name>
<proteinExistence type="predicted"/>
<organism evidence="1 2">
    <name type="scientific">Echinicola arenosa</name>
    <dbReference type="NCBI Taxonomy" id="2774144"/>
    <lineage>
        <taxon>Bacteria</taxon>
        <taxon>Pseudomonadati</taxon>
        <taxon>Bacteroidota</taxon>
        <taxon>Cytophagia</taxon>
        <taxon>Cytophagales</taxon>
        <taxon>Cyclobacteriaceae</taxon>
        <taxon>Echinicola</taxon>
    </lineage>
</organism>
<reference evidence="1 2" key="1">
    <citation type="submission" date="2020-09" db="EMBL/GenBank/DDBJ databases">
        <title>Echinicola sp. CAU 1574 isolated from sand of Sido Beach.</title>
        <authorList>
            <person name="Kim W."/>
        </authorList>
    </citation>
    <scope>NUCLEOTIDE SEQUENCE [LARGE SCALE GENOMIC DNA]</scope>
    <source>
        <strain evidence="1 2">CAU 1574</strain>
    </source>
</reference>
<accession>A0ABR9AI05</accession>
<dbReference type="Gene3D" id="1.25.40.390">
    <property type="match status" value="1"/>
</dbReference>
<dbReference type="Pfam" id="PF12771">
    <property type="entry name" value="SusD-like_2"/>
    <property type="match status" value="1"/>
</dbReference>
<dbReference type="SUPFAM" id="SSF48452">
    <property type="entry name" value="TPR-like"/>
    <property type="match status" value="1"/>
</dbReference>
<gene>
    <name evidence="1" type="ORF">IFO69_06920</name>
</gene>
<keyword evidence="2" id="KW-1185">Reference proteome</keyword>
<dbReference type="RefSeq" id="WP_192009341.1">
    <property type="nucleotide sequence ID" value="NZ_JACYTQ010000002.1"/>
</dbReference>
<keyword evidence="1" id="KW-0449">Lipoprotein</keyword>
<protein>
    <submittedName>
        <fullName evidence="1">SusD/RagB family nutrient-binding outer membrane lipoprotein</fullName>
    </submittedName>
</protein>
<sequence length="481" mass="52864">MKKSLLILGIAAAGLFSSCDENLSDLNTDPKNPVEVEPEVLFTYGQYNLVNQMVNIDYNNNLDRFWANFLTQTTYIQESSYDAANRDVGGSLWDNIYTETLYELKEAKDIIKSREVSAALVPQRDNQLAMISVMEVYAYQYLVDNFGSIPYTEALDVTNVTPVYDDGEFVYGAIIDSLDVAIANLDETAAGFSASSDILYGGDIAAWKKFANSIKLKIGMRLADSNPTEAATLVSEAVAAGVFESNADNAVYQFSSSQPYTNPIYDYFEVDSRASDFVVTQFFIDMLEDVNDPRMDAYFDDNIEAGYVGGNYGASGNAYASLTHINPAIAEATFPGTILDYSFVAFSLAEAVERDFISGSAAEYYEAGVRASFATWGLTDAEATLYLAQPSVNYLTAAGDYKQKIGMQKYIALYNQGHEAWTEARRLDYPQLLTAVSNGVANPKRLIFPTNEPLINTTNYTSASSALGGDKTTSAIFWDMN</sequence>
<evidence type="ECO:0000313" key="1">
    <source>
        <dbReference type="EMBL" id="MBD8488475.1"/>
    </source>
</evidence>
<dbReference type="PROSITE" id="PS51257">
    <property type="entry name" value="PROKAR_LIPOPROTEIN"/>
    <property type="match status" value="1"/>
</dbReference>
<dbReference type="EMBL" id="JACYTQ010000002">
    <property type="protein sequence ID" value="MBD8488475.1"/>
    <property type="molecule type" value="Genomic_DNA"/>
</dbReference>